<protein>
    <submittedName>
        <fullName evidence="1">Uncharacterized protein</fullName>
    </submittedName>
</protein>
<name>A0ABZ1MN50_STREF</name>
<dbReference type="Proteomes" id="UP001621512">
    <property type="component" value="Chromosome"/>
</dbReference>
<sequence length="41" mass="4782">MTRRVLFDCLDGMMFRQVVLPQQHFDPEPGIRLVLGAPLQR</sequence>
<organism evidence="1 2">
    <name type="scientific">Streptomyces purpurascens</name>
    <dbReference type="NCBI Taxonomy" id="1924"/>
    <lineage>
        <taxon>Bacteria</taxon>
        <taxon>Bacillati</taxon>
        <taxon>Actinomycetota</taxon>
        <taxon>Actinomycetes</taxon>
        <taxon>Kitasatosporales</taxon>
        <taxon>Streptomycetaceae</taxon>
        <taxon>Streptomyces</taxon>
    </lineage>
</organism>
<dbReference type="EMBL" id="CP108341">
    <property type="protein sequence ID" value="WTW28431.1"/>
    <property type="molecule type" value="Genomic_DNA"/>
</dbReference>
<keyword evidence="2" id="KW-1185">Reference proteome</keyword>
<evidence type="ECO:0000313" key="2">
    <source>
        <dbReference type="Proteomes" id="UP001621512"/>
    </source>
</evidence>
<dbReference type="RefSeq" id="WP_359891212.1">
    <property type="nucleotide sequence ID" value="NZ_CP108341.1"/>
</dbReference>
<evidence type="ECO:0000313" key="1">
    <source>
        <dbReference type="EMBL" id="WTW28431.1"/>
    </source>
</evidence>
<gene>
    <name evidence="1" type="ORF">OHU35_21345</name>
</gene>
<reference evidence="1 2" key="1">
    <citation type="submission" date="2022-10" db="EMBL/GenBank/DDBJ databases">
        <title>The complete genomes of actinobacterial strains from the NBC collection.</title>
        <authorList>
            <person name="Joergensen T.S."/>
            <person name="Alvarez Arevalo M."/>
            <person name="Sterndorff E.B."/>
            <person name="Faurdal D."/>
            <person name="Vuksanovic O."/>
            <person name="Mourched A.-S."/>
            <person name="Charusanti P."/>
            <person name="Shaw S."/>
            <person name="Blin K."/>
            <person name="Weber T."/>
        </authorList>
    </citation>
    <scope>NUCLEOTIDE SEQUENCE [LARGE SCALE GENOMIC DNA]</scope>
    <source>
        <strain evidence="1 2">NBC_00017</strain>
    </source>
</reference>
<accession>A0ABZ1MN50</accession>
<proteinExistence type="predicted"/>